<dbReference type="EMBL" id="JRKL02001800">
    <property type="protein sequence ID" value="KAF3961980.1"/>
    <property type="molecule type" value="Genomic_DNA"/>
</dbReference>
<name>A0A8J4QZE0_9ROSI</name>
<gene>
    <name evidence="1" type="ORF">CMV_013458</name>
</gene>
<protein>
    <submittedName>
        <fullName evidence="1">Uncharacterized protein</fullName>
    </submittedName>
</protein>
<accession>A0A8J4QZE0</accession>
<comment type="caution">
    <text evidence="1">The sequence shown here is derived from an EMBL/GenBank/DDBJ whole genome shotgun (WGS) entry which is preliminary data.</text>
</comment>
<reference evidence="1" key="1">
    <citation type="submission" date="2020-03" db="EMBL/GenBank/DDBJ databases">
        <title>Castanea mollissima Vanexum genome sequencing.</title>
        <authorList>
            <person name="Staton M."/>
        </authorList>
    </citation>
    <scope>NUCLEOTIDE SEQUENCE</scope>
    <source>
        <tissue evidence="1">Leaf</tissue>
    </source>
</reference>
<evidence type="ECO:0000313" key="2">
    <source>
        <dbReference type="Proteomes" id="UP000737018"/>
    </source>
</evidence>
<proteinExistence type="predicted"/>
<dbReference type="OrthoDB" id="10461447at2759"/>
<keyword evidence="2" id="KW-1185">Reference proteome</keyword>
<sequence>MGSGFGTRPTEESTSRILDQLIPHLPLSPRSSHNQPNPPSVPFETIPDVIFFAPNQSLLSFSLPELLSAAASLCVLDSTRRPFTNELEALCSIPDRFFGASLTARVSGAIQSLSNFPSFLPSGIYSICLV</sequence>
<dbReference type="AlphaFoldDB" id="A0A8J4QZE0"/>
<evidence type="ECO:0000313" key="1">
    <source>
        <dbReference type="EMBL" id="KAF3961980.1"/>
    </source>
</evidence>
<dbReference type="Proteomes" id="UP000737018">
    <property type="component" value="Unassembled WGS sequence"/>
</dbReference>
<organism evidence="1 2">
    <name type="scientific">Castanea mollissima</name>
    <name type="common">Chinese chestnut</name>
    <dbReference type="NCBI Taxonomy" id="60419"/>
    <lineage>
        <taxon>Eukaryota</taxon>
        <taxon>Viridiplantae</taxon>
        <taxon>Streptophyta</taxon>
        <taxon>Embryophyta</taxon>
        <taxon>Tracheophyta</taxon>
        <taxon>Spermatophyta</taxon>
        <taxon>Magnoliopsida</taxon>
        <taxon>eudicotyledons</taxon>
        <taxon>Gunneridae</taxon>
        <taxon>Pentapetalae</taxon>
        <taxon>rosids</taxon>
        <taxon>fabids</taxon>
        <taxon>Fagales</taxon>
        <taxon>Fagaceae</taxon>
        <taxon>Castanea</taxon>
    </lineage>
</organism>